<keyword evidence="6" id="KW-1185">Reference proteome</keyword>
<evidence type="ECO:0000256" key="1">
    <source>
        <dbReference type="PROSITE-ProRule" id="PRU00339"/>
    </source>
</evidence>
<gene>
    <name evidence="5" type="ORF">T190607A01A_50091</name>
</gene>
<dbReference type="Proteomes" id="UP001497416">
    <property type="component" value="Unassembled WGS sequence"/>
</dbReference>
<feature type="transmembrane region" description="Helical" evidence="2">
    <location>
        <begin position="907"/>
        <end position="923"/>
    </location>
</feature>
<evidence type="ECO:0000313" key="6">
    <source>
        <dbReference type="Proteomes" id="UP001497416"/>
    </source>
</evidence>
<protein>
    <submittedName>
        <fullName evidence="5">CHAT domain-containing protein</fullName>
    </submittedName>
</protein>
<dbReference type="SUPFAM" id="SSF48452">
    <property type="entry name" value="TPR-like"/>
    <property type="match status" value="2"/>
</dbReference>
<dbReference type="SMART" id="SM00028">
    <property type="entry name" value="TPR"/>
    <property type="match status" value="5"/>
</dbReference>
<evidence type="ECO:0000313" key="5">
    <source>
        <dbReference type="EMBL" id="CAL2092880.1"/>
    </source>
</evidence>
<feature type="signal peptide" evidence="3">
    <location>
        <begin position="1"/>
        <end position="20"/>
    </location>
</feature>
<dbReference type="Gene3D" id="1.25.40.10">
    <property type="entry name" value="Tetratricopeptide repeat domain"/>
    <property type="match status" value="2"/>
</dbReference>
<keyword evidence="2" id="KW-0472">Membrane</keyword>
<proteinExistence type="predicted"/>
<accession>A0ABM9P5A4</accession>
<dbReference type="InterPro" id="IPR011990">
    <property type="entry name" value="TPR-like_helical_dom_sf"/>
</dbReference>
<organism evidence="5 6">
    <name type="scientific">Tenacibaculum platacis</name>
    <dbReference type="NCBI Taxonomy" id="3137852"/>
    <lineage>
        <taxon>Bacteria</taxon>
        <taxon>Pseudomonadati</taxon>
        <taxon>Bacteroidota</taxon>
        <taxon>Flavobacteriia</taxon>
        <taxon>Flavobacteriales</taxon>
        <taxon>Flavobacteriaceae</taxon>
        <taxon>Tenacibaculum</taxon>
    </lineage>
</organism>
<feature type="chain" id="PRO_5045240406" evidence="3">
    <location>
        <begin position="21"/>
        <end position="932"/>
    </location>
</feature>
<dbReference type="EMBL" id="CAXIXY010000007">
    <property type="protein sequence ID" value="CAL2092880.1"/>
    <property type="molecule type" value="Genomic_DNA"/>
</dbReference>
<dbReference type="Pfam" id="PF12770">
    <property type="entry name" value="CHAT"/>
    <property type="match status" value="1"/>
</dbReference>
<dbReference type="InterPro" id="IPR024983">
    <property type="entry name" value="CHAT_dom"/>
</dbReference>
<evidence type="ECO:0000259" key="4">
    <source>
        <dbReference type="Pfam" id="PF12770"/>
    </source>
</evidence>
<evidence type="ECO:0000256" key="2">
    <source>
        <dbReference type="SAM" id="Phobius"/>
    </source>
</evidence>
<comment type="caution">
    <text evidence="5">The sequence shown here is derived from an EMBL/GenBank/DDBJ whole genome shotgun (WGS) entry which is preliminary data.</text>
</comment>
<dbReference type="PROSITE" id="PS50005">
    <property type="entry name" value="TPR"/>
    <property type="match status" value="1"/>
</dbReference>
<dbReference type="RefSeq" id="WP_348713467.1">
    <property type="nucleotide sequence ID" value="NZ_CAXIXY010000007.1"/>
</dbReference>
<dbReference type="PANTHER" id="PTHR10098">
    <property type="entry name" value="RAPSYN-RELATED"/>
    <property type="match status" value="1"/>
</dbReference>
<keyword evidence="3" id="KW-0732">Signal</keyword>
<dbReference type="Pfam" id="PF13424">
    <property type="entry name" value="TPR_12"/>
    <property type="match status" value="1"/>
</dbReference>
<name>A0ABM9P5A4_9FLAO</name>
<keyword evidence="2" id="KW-1133">Transmembrane helix</keyword>
<feature type="domain" description="CHAT" evidence="4">
    <location>
        <begin position="624"/>
        <end position="897"/>
    </location>
</feature>
<reference evidence="5 6" key="1">
    <citation type="submission" date="2024-05" db="EMBL/GenBank/DDBJ databases">
        <authorList>
            <person name="Duchaud E."/>
        </authorList>
    </citation>
    <scope>NUCLEOTIDE SEQUENCE [LARGE SCALE GENOMIC DNA]</scope>
    <source>
        <strain evidence="5">Ena-SAMPLE-TAB-13-05-2024-13:56:06:370-140302</strain>
    </source>
</reference>
<dbReference type="InterPro" id="IPR019734">
    <property type="entry name" value="TPR_rpt"/>
</dbReference>
<keyword evidence="2" id="KW-0812">Transmembrane</keyword>
<keyword evidence="1" id="KW-0802">TPR repeat</keyword>
<feature type="repeat" description="TPR" evidence="1">
    <location>
        <begin position="280"/>
        <end position="313"/>
    </location>
</feature>
<sequence>MKAKLLFLFLPLFFYSYSQNDSINNANFQEYTNQAYQFLYTNQDSAYHYFNTALDISKKQRWYEYEANVLSYIIYVSDYHYNLPVLKQNLNHLESLLTNYKDSLSSESYSATLSLFQLNKGNYYYKLEDYKRAKPLFLELYNSLKSQKTQESITSLASIYSFLTSIYTSEGKYNLAASFNEKAEILLDQYPEYFDDVESRKMLLKGYLATIYNNRKQYKNGTALLEELVNFYEKKSYTNSLITSYQALINSYIISNNTDKAIQLLSKSEKAYRKNDPFYKILLELYGDVYAKKEQYSKALEYYQQSLEQYKSYRNNEKHSDIALILKKISNTYYSANKLDKALDYINKSLQNLSLNNTSGTIDSVNDLLTNDDTIEILHLKSKILTQLYNKTPNNVDLDNALEASKFALDVLDVIKPTLENKNDKQFLINNVYPIFETALNQCFLLYNSTKKQKYLNDAFTILERSKSTQLLEVLNLTKAINFNNIPQRIIDKEQQLQANISRIETDIYISKTSREKQQELIQARESYNSFLDSIKQNQPKYHNLKYNYEVVSLDNIKNDLKEKEGKLSFLYGKNHIYQFIITHDKVDLLRFENSHVFQKELFNFYEVVSNFKSEYNTETAFNLFNSLIPDSLKDKSDITILPDGFLYYIPFEALSSSSSGVNYLLNSTAISYGNSFTLLEEIKKIEPKTSTKKKILAVAPEFYNSQSTETRADFSPLIFNTKEVQNIAAIFDTDTIIGKNATLDNIEGQLKDFQVLHFATHASANDEYPDFSYLAFTPTENKSNLWYIKDIYNTKLNADLVALSACQTGIGKLENGEGNISLARAFSYAGAKSLVKSLWKVNDRSSSEIMSTFYKELKKGENKKTALQKAKKEYLNTTIKELQHPFYWAGFVINGDTNPIKSSNNYAWILIVVFVVGLILLFRKNLFQLFK</sequence>
<evidence type="ECO:0000256" key="3">
    <source>
        <dbReference type="SAM" id="SignalP"/>
    </source>
</evidence>